<feature type="compositionally biased region" description="Polar residues" evidence="1">
    <location>
        <begin position="37"/>
        <end position="46"/>
    </location>
</feature>
<dbReference type="Proteomes" id="UP000026961">
    <property type="component" value="Chromosome 4"/>
</dbReference>
<evidence type="ECO:0000313" key="2">
    <source>
        <dbReference type="EnsemblPlants" id="OGLUM04G27800.1"/>
    </source>
</evidence>
<feature type="compositionally biased region" description="Basic and acidic residues" evidence="1">
    <location>
        <begin position="48"/>
        <end position="59"/>
    </location>
</feature>
<evidence type="ECO:0000313" key="3">
    <source>
        <dbReference type="Proteomes" id="UP000026961"/>
    </source>
</evidence>
<sequence length="59" mass="6646">MSPACIDHLSWKAGTPMHGTRLRDESDYKALKINLKTRSPSSVHRSTPNHDEIHTNGSY</sequence>
<proteinExistence type="predicted"/>
<reference evidence="2" key="2">
    <citation type="submission" date="2018-05" db="EMBL/GenBank/DDBJ databases">
        <title>OgluRS3 (Oryza glumaepatula Reference Sequence Version 3).</title>
        <authorList>
            <person name="Zhang J."/>
            <person name="Kudrna D."/>
            <person name="Lee S."/>
            <person name="Talag J."/>
            <person name="Welchert J."/>
            <person name="Wing R.A."/>
        </authorList>
    </citation>
    <scope>NUCLEOTIDE SEQUENCE [LARGE SCALE GENOMIC DNA]</scope>
</reference>
<accession>A0A0D9ZRS8</accession>
<organism evidence="2">
    <name type="scientific">Oryza glumipatula</name>
    <dbReference type="NCBI Taxonomy" id="40148"/>
    <lineage>
        <taxon>Eukaryota</taxon>
        <taxon>Viridiplantae</taxon>
        <taxon>Streptophyta</taxon>
        <taxon>Embryophyta</taxon>
        <taxon>Tracheophyta</taxon>
        <taxon>Spermatophyta</taxon>
        <taxon>Magnoliopsida</taxon>
        <taxon>Liliopsida</taxon>
        <taxon>Poales</taxon>
        <taxon>Poaceae</taxon>
        <taxon>BOP clade</taxon>
        <taxon>Oryzoideae</taxon>
        <taxon>Oryzeae</taxon>
        <taxon>Oryzinae</taxon>
        <taxon>Oryza</taxon>
    </lineage>
</organism>
<dbReference type="AlphaFoldDB" id="A0A0D9ZRS8"/>
<reference evidence="2" key="1">
    <citation type="submission" date="2015-04" db="UniProtKB">
        <authorList>
            <consortium name="EnsemblPlants"/>
        </authorList>
    </citation>
    <scope>IDENTIFICATION</scope>
</reference>
<protein>
    <submittedName>
        <fullName evidence="2">Uncharacterized protein</fullName>
    </submittedName>
</protein>
<evidence type="ECO:0000256" key="1">
    <source>
        <dbReference type="SAM" id="MobiDB-lite"/>
    </source>
</evidence>
<feature type="region of interest" description="Disordered" evidence="1">
    <location>
        <begin position="37"/>
        <end position="59"/>
    </location>
</feature>
<dbReference type="HOGENOM" id="CLU_2964642_0_0_1"/>
<dbReference type="EnsemblPlants" id="OGLUM04G27800.1">
    <property type="protein sequence ID" value="OGLUM04G27800.1"/>
    <property type="gene ID" value="OGLUM04G27800"/>
</dbReference>
<name>A0A0D9ZRS8_9ORYZ</name>
<keyword evidence="3" id="KW-1185">Reference proteome</keyword>
<dbReference type="Gramene" id="OGLUM04G27800.1">
    <property type="protein sequence ID" value="OGLUM04G27800.1"/>
    <property type="gene ID" value="OGLUM04G27800"/>
</dbReference>